<feature type="domain" description="HTH hxlR-type" evidence="4">
    <location>
        <begin position="9"/>
        <end position="108"/>
    </location>
</feature>
<evidence type="ECO:0000259" key="4">
    <source>
        <dbReference type="PROSITE" id="PS51118"/>
    </source>
</evidence>
<sequence length="115" mass="13444">MIKKQIYNCGFELTLELVGGKWKGLILWKLHEKGILRYGELSREIEGITQKMLTQQLKEMEENNLIIRTVYSQIPPKVEYSLSDYGKELSDIFIAMKDWGVRYAQDNSIEVLCKL</sequence>
<evidence type="ECO:0000313" key="6">
    <source>
        <dbReference type="Proteomes" id="UP000035514"/>
    </source>
</evidence>
<dbReference type="AlphaFoldDB" id="A0A0G9JP82"/>
<accession>A0A0G9JP82</accession>
<name>A0A0G9JP82_9BACT</name>
<dbReference type="Pfam" id="PF01638">
    <property type="entry name" value="HxlR"/>
    <property type="match status" value="1"/>
</dbReference>
<evidence type="ECO:0000256" key="1">
    <source>
        <dbReference type="ARBA" id="ARBA00023015"/>
    </source>
</evidence>
<dbReference type="SUPFAM" id="SSF46785">
    <property type="entry name" value="Winged helix' DNA-binding domain"/>
    <property type="match status" value="1"/>
</dbReference>
<organism evidence="5 6">
    <name type="scientific">Aliarcobacter butzleri L348</name>
    <dbReference type="NCBI Taxonomy" id="1447256"/>
    <lineage>
        <taxon>Bacteria</taxon>
        <taxon>Pseudomonadati</taxon>
        <taxon>Campylobacterota</taxon>
        <taxon>Epsilonproteobacteria</taxon>
        <taxon>Campylobacterales</taxon>
        <taxon>Arcobacteraceae</taxon>
        <taxon>Aliarcobacter</taxon>
    </lineage>
</organism>
<dbReference type="InterPro" id="IPR036388">
    <property type="entry name" value="WH-like_DNA-bd_sf"/>
</dbReference>
<dbReference type="InterPro" id="IPR002577">
    <property type="entry name" value="HTH_HxlR"/>
</dbReference>
<dbReference type="PANTHER" id="PTHR33204">
    <property type="entry name" value="TRANSCRIPTIONAL REGULATOR, MARR FAMILY"/>
    <property type="match status" value="1"/>
</dbReference>
<reference evidence="5 6" key="1">
    <citation type="submission" date="2014-01" db="EMBL/GenBank/DDBJ databases">
        <title>Development of a Comparative Genomic Fingerprinting Assay for High Resolution Genotyping of Arcobacter butzleri.</title>
        <authorList>
            <person name="Webb A.L."/>
            <person name="Inglis G.D."/>
            <person name="Kruczkiewicz P."/>
            <person name="Selinger L.B."/>
            <person name="Taboada E.N."/>
        </authorList>
    </citation>
    <scope>NUCLEOTIDE SEQUENCE [LARGE SCALE GENOMIC DNA]</scope>
    <source>
        <strain evidence="5 6">L348</strain>
    </source>
</reference>
<proteinExistence type="predicted"/>
<dbReference type="PATRIC" id="fig|1447256.3.peg.2555"/>
<dbReference type="EMBL" id="JAIQ01000174">
    <property type="protein sequence ID" value="KLD96091.1"/>
    <property type="molecule type" value="Genomic_DNA"/>
</dbReference>
<evidence type="ECO:0000256" key="2">
    <source>
        <dbReference type="ARBA" id="ARBA00023125"/>
    </source>
</evidence>
<evidence type="ECO:0000313" key="5">
    <source>
        <dbReference type="EMBL" id="KLD96091.1"/>
    </source>
</evidence>
<keyword evidence="1" id="KW-0805">Transcription regulation</keyword>
<dbReference type="GO" id="GO:0003677">
    <property type="term" value="F:DNA binding"/>
    <property type="evidence" value="ECO:0007669"/>
    <property type="project" value="UniProtKB-KW"/>
</dbReference>
<dbReference type="PROSITE" id="PS51118">
    <property type="entry name" value="HTH_HXLR"/>
    <property type="match status" value="1"/>
</dbReference>
<comment type="caution">
    <text evidence="5">The sequence shown here is derived from an EMBL/GenBank/DDBJ whole genome shotgun (WGS) entry which is preliminary data.</text>
</comment>
<dbReference type="Gene3D" id="1.10.10.10">
    <property type="entry name" value="Winged helix-like DNA-binding domain superfamily/Winged helix DNA-binding domain"/>
    <property type="match status" value="1"/>
</dbReference>
<keyword evidence="2" id="KW-0238">DNA-binding</keyword>
<dbReference type="InterPro" id="IPR036390">
    <property type="entry name" value="WH_DNA-bd_sf"/>
</dbReference>
<keyword evidence="3" id="KW-0804">Transcription</keyword>
<dbReference type="PANTHER" id="PTHR33204:SF29">
    <property type="entry name" value="TRANSCRIPTIONAL REGULATOR"/>
    <property type="match status" value="1"/>
</dbReference>
<dbReference type="RefSeq" id="WP_046997524.1">
    <property type="nucleotide sequence ID" value="NZ_JAIQ01000174.1"/>
</dbReference>
<gene>
    <name evidence="5" type="ORF">AA20_13025</name>
</gene>
<evidence type="ECO:0000256" key="3">
    <source>
        <dbReference type="ARBA" id="ARBA00023163"/>
    </source>
</evidence>
<dbReference type="Proteomes" id="UP000035514">
    <property type="component" value="Unassembled WGS sequence"/>
</dbReference>
<protein>
    <recommendedName>
        <fullName evidence="4">HTH hxlR-type domain-containing protein</fullName>
    </recommendedName>
</protein>